<feature type="region of interest" description="Disordered" evidence="6">
    <location>
        <begin position="681"/>
        <end position="733"/>
    </location>
</feature>
<gene>
    <name evidence="9" type="ORF">AB1Y20_000737</name>
</gene>
<organism evidence="9 10">
    <name type="scientific">Prymnesium parvum</name>
    <name type="common">Toxic golden alga</name>
    <dbReference type="NCBI Taxonomy" id="97485"/>
    <lineage>
        <taxon>Eukaryota</taxon>
        <taxon>Haptista</taxon>
        <taxon>Haptophyta</taxon>
        <taxon>Prymnesiophyceae</taxon>
        <taxon>Prymnesiales</taxon>
        <taxon>Prymnesiaceae</taxon>
        <taxon>Prymnesium</taxon>
    </lineage>
</organism>
<sequence>MLALVAGLAVGAAGLAACARPGVSPPLLLVILACFSCPPVSLLLLVFEQARAEWFWSSLYWGALLVGWLVAETLCRTLDAGEFSLLGRLSSAIRSSVRLYLLMCALLVAAAFYMLLSLQVSVSVMQGAARLLVNGFGVLVLALFEGHGLVAVPRALWRQAGHRACLNASCYHLAVIDQQHAAASKKLREVLHRITAIDAAAPPPASRSERERAQWEVLLRTARVAAASAGVTEADGASGGLSVQLRSAWAHTLGTPTSPDEAAMAKLRRRVKASGSAARRCWQRRRRALRRCAALWSALSAQEKGFGGAGVAASRGVWLGIARAPLLRLLALLAALLSLWLAAAELCATTRLLPEALAAPVFAQCPLVAARARLQPSPALVALLHAATLGAAAVCFAASFSQSPWLAHVPLLLWRATDSYSLLRHAAWAARLTAPLASHFVFVSGIDAPGLCAASDEFAHGLGSVLVLAVAALAASGTCSRLIDQLVDPAHRTEATLAPPHYRATVKSGQRLVQAHLGSLGGGCEMVSCHGAAPLSPSLHSDAIDLDPEEAVADDLYEPVDLSAVSPACASTPTRTHFHRSCPSSGEGRLPRATMREAECVGQRRGGRKHAWNRLVGVLAPSASDASEEMSSEDEEARCSKFVRAPSAAVGARSAPAAPQSSSRKQWAHLVSPHCSGNDCKSSESSAPAWSELSPCTRSGAAAEHATPAREPTTSGDGSLPSQHAWYSLVDRK</sequence>
<dbReference type="Proteomes" id="UP001515480">
    <property type="component" value="Unassembled WGS sequence"/>
</dbReference>
<dbReference type="PANTHER" id="PTHR21355:SF0">
    <property type="entry name" value="G-PROTEIN COUPLED RECEPTOR-ASSOCIATED PROTEIN LMBRD2"/>
    <property type="match status" value="1"/>
</dbReference>
<keyword evidence="3 7" id="KW-0812">Transmembrane</keyword>
<feature type="transmembrane region" description="Helical" evidence="7">
    <location>
        <begin position="136"/>
        <end position="157"/>
    </location>
</feature>
<dbReference type="InterPro" id="IPR006876">
    <property type="entry name" value="LMBR1-like_membr_prot"/>
</dbReference>
<evidence type="ECO:0000256" key="2">
    <source>
        <dbReference type="ARBA" id="ARBA00010487"/>
    </source>
</evidence>
<keyword evidence="5 7" id="KW-0472">Membrane</keyword>
<dbReference type="AlphaFoldDB" id="A0AB34K6Q2"/>
<evidence type="ECO:0000313" key="10">
    <source>
        <dbReference type="Proteomes" id="UP001515480"/>
    </source>
</evidence>
<protein>
    <submittedName>
        <fullName evidence="9">Uncharacterized protein</fullName>
    </submittedName>
</protein>
<dbReference type="GO" id="GO:0016020">
    <property type="term" value="C:membrane"/>
    <property type="evidence" value="ECO:0007669"/>
    <property type="project" value="UniProtKB-SubCell"/>
</dbReference>
<feature type="signal peptide" evidence="8">
    <location>
        <begin position="1"/>
        <end position="18"/>
    </location>
</feature>
<evidence type="ECO:0000256" key="5">
    <source>
        <dbReference type="ARBA" id="ARBA00023136"/>
    </source>
</evidence>
<evidence type="ECO:0000256" key="8">
    <source>
        <dbReference type="SAM" id="SignalP"/>
    </source>
</evidence>
<evidence type="ECO:0000256" key="4">
    <source>
        <dbReference type="ARBA" id="ARBA00022989"/>
    </source>
</evidence>
<reference evidence="9 10" key="1">
    <citation type="journal article" date="2024" name="Science">
        <title>Giant polyketide synthase enzymes in the biosynthesis of giant marine polyether toxins.</title>
        <authorList>
            <person name="Fallon T.R."/>
            <person name="Shende V.V."/>
            <person name="Wierzbicki I.H."/>
            <person name="Pendleton A.L."/>
            <person name="Watervoot N.F."/>
            <person name="Auber R.P."/>
            <person name="Gonzalez D.J."/>
            <person name="Wisecaver J.H."/>
            <person name="Moore B.S."/>
        </authorList>
    </citation>
    <scope>NUCLEOTIDE SEQUENCE [LARGE SCALE GENOMIC DNA]</scope>
    <source>
        <strain evidence="9 10">12B1</strain>
    </source>
</reference>
<evidence type="ECO:0000256" key="6">
    <source>
        <dbReference type="SAM" id="MobiDB-lite"/>
    </source>
</evidence>
<accession>A0AB34K6Q2</accession>
<comment type="similarity">
    <text evidence="2">Belongs to the LIMR family.</text>
</comment>
<keyword evidence="4 7" id="KW-1133">Transmembrane helix</keyword>
<evidence type="ECO:0000256" key="1">
    <source>
        <dbReference type="ARBA" id="ARBA00004141"/>
    </source>
</evidence>
<dbReference type="EMBL" id="JBGBPQ010000001">
    <property type="protein sequence ID" value="KAL1529805.1"/>
    <property type="molecule type" value="Genomic_DNA"/>
</dbReference>
<comment type="subcellular location">
    <subcellularLocation>
        <location evidence="1">Membrane</location>
        <topology evidence="1">Multi-pass membrane protein</topology>
    </subcellularLocation>
</comment>
<evidence type="ECO:0000256" key="3">
    <source>
        <dbReference type="ARBA" id="ARBA00022692"/>
    </source>
</evidence>
<evidence type="ECO:0000313" key="9">
    <source>
        <dbReference type="EMBL" id="KAL1529805.1"/>
    </source>
</evidence>
<proteinExistence type="inferred from homology"/>
<keyword evidence="10" id="KW-1185">Reference proteome</keyword>
<feature type="compositionally biased region" description="Polar residues" evidence="6">
    <location>
        <begin position="712"/>
        <end position="722"/>
    </location>
</feature>
<dbReference type="Pfam" id="PF04791">
    <property type="entry name" value="LMBR1"/>
    <property type="match status" value="1"/>
</dbReference>
<feature type="transmembrane region" description="Helical" evidence="7">
    <location>
        <begin position="97"/>
        <end position="116"/>
    </location>
</feature>
<evidence type="ECO:0000256" key="7">
    <source>
        <dbReference type="SAM" id="Phobius"/>
    </source>
</evidence>
<feature type="transmembrane region" description="Helical" evidence="7">
    <location>
        <begin position="28"/>
        <end position="47"/>
    </location>
</feature>
<feature type="chain" id="PRO_5044329102" evidence="8">
    <location>
        <begin position="19"/>
        <end position="733"/>
    </location>
</feature>
<keyword evidence="8" id="KW-0732">Signal</keyword>
<comment type="caution">
    <text evidence="9">The sequence shown here is derived from an EMBL/GenBank/DDBJ whole genome shotgun (WGS) entry which is preliminary data.</text>
</comment>
<dbReference type="InterPro" id="IPR051584">
    <property type="entry name" value="GPCR-associated_LMBR1"/>
</dbReference>
<dbReference type="PANTHER" id="PTHR21355">
    <property type="entry name" value="G-PROTEIN COUPLED RECEPTOR-ASSOCIATED PROTEIN LMBRD2"/>
    <property type="match status" value="1"/>
</dbReference>
<name>A0AB34K6Q2_PRYPA</name>